<dbReference type="Proteomes" id="UP000828941">
    <property type="component" value="Chromosome 12"/>
</dbReference>
<name>A0ACB9L6A1_BAUVA</name>
<proteinExistence type="predicted"/>
<protein>
    <submittedName>
        <fullName evidence="1">Uncharacterized protein</fullName>
    </submittedName>
</protein>
<evidence type="ECO:0000313" key="1">
    <source>
        <dbReference type="EMBL" id="KAI4305260.1"/>
    </source>
</evidence>
<reference evidence="1 2" key="1">
    <citation type="journal article" date="2022" name="DNA Res.">
        <title>Chromosomal-level genome assembly of the orchid tree Bauhinia variegata (Leguminosae; Cercidoideae) supports the allotetraploid origin hypothesis of Bauhinia.</title>
        <authorList>
            <person name="Zhong Y."/>
            <person name="Chen Y."/>
            <person name="Zheng D."/>
            <person name="Pang J."/>
            <person name="Liu Y."/>
            <person name="Luo S."/>
            <person name="Meng S."/>
            <person name="Qian L."/>
            <person name="Wei D."/>
            <person name="Dai S."/>
            <person name="Zhou R."/>
        </authorList>
    </citation>
    <scope>NUCLEOTIDE SEQUENCE [LARGE SCALE GENOMIC DNA]</scope>
    <source>
        <strain evidence="1">BV-YZ2020</strain>
    </source>
</reference>
<accession>A0ACB9L6A1</accession>
<evidence type="ECO:0000313" key="2">
    <source>
        <dbReference type="Proteomes" id="UP000828941"/>
    </source>
</evidence>
<comment type="caution">
    <text evidence="1">The sequence shown here is derived from an EMBL/GenBank/DDBJ whole genome shotgun (WGS) entry which is preliminary data.</text>
</comment>
<gene>
    <name evidence="1" type="ORF">L6164_028634</name>
</gene>
<keyword evidence="2" id="KW-1185">Reference proteome</keyword>
<organism evidence="1 2">
    <name type="scientific">Bauhinia variegata</name>
    <name type="common">Purple orchid tree</name>
    <name type="synonym">Phanera variegata</name>
    <dbReference type="NCBI Taxonomy" id="167791"/>
    <lineage>
        <taxon>Eukaryota</taxon>
        <taxon>Viridiplantae</taxon>
        <taxon>Streptophyta</taxon>
        <taxon>Embryophyta</taxon>
        <taxon>Tracheophyta</taxon>
        <taxon>Spermatophyta</taxon>
        <taxon>Magnoliopsida</taxon>
        <taxon>eudicotyledons</taxon>
        <taxon>Gunneridae</taxon>
        <taxon>Pentapetalae</taxon>
        <taxon>rosids</taxon>
        <taxon>fabids</taxon>
        <taxon>Fabales</taxon>
        <taxon>Fabaceae</taxon>
        <taxon>Cercidoideae</taxon>
        <taxon>Cercideae</taxon>
        <taxon>Bauhiniinae</taxon>
        <taxon>Bauhinia</taxon>
    </lineage>
</organism>
<dbReference type="EMBL" id="CM039437">
    <property type="protein sequence ID" value="KAI4305260.1"/>
    <property type="molecule type" value="Genomic_DNA"/>
</dbReference>
<sequence>MDDNAVRTSKGAANRTAEKEKDEVSDEAYADDEQCDGEVWDILSRSFRQAQSLLDQNNSLIQFIRRFLKHCSAAATGCCCYGLHERRREGGEERGFDHERPG</sequence>